<proteinExistence type="inferred from homology"/>
<dbReference type="SUPFAM" id="SSF53850">
    <property type="entry name" value="Periplasmic binding protein-like II"/>
    <property type="match status" value="1"/>
</dbReference>
<evidence type="ECO:0000256" key="5">
    <source>
        <dbReference type="SAM" id="SignalP"/>
    </source>
</evidence>
<accession>A0ABZ1F148</accession>
<evidence type="ECO:0000256" key="1">
    <source>
        <dbReference type="ARBA" id="ARBA00004196"/>
    </source>
</evidence>
<dbReference type="InterPro" id="IPR000914">
    <property type="entry name" value="SBP_5_dom"/>
</dbReference>
<keyword evidence="3" id="KW-0813">Transport</keyword>
<name>A0ABZ1F148_9ACTN</name>
<keyword evidence="4 5" id="KW-0732">Signal</keyword>
<dbReference type="PANTHER" id="PTHR30290:SF10">
    <property type="entry name" value="PERIPLASMIC OLIGOPEPTIDE-BINDING PROTEIN-RELATED"/>
    <property type="match status" value="1"/>
</dbReference>
<evidence type="ECO:0000256" key="3">
    <source>
        <dbReference type="ARBA" id="ARBA00022448"/>
    </source>
</evidence>
<sequence length="545" mass="58945">MKAFRPLRSLALLAGSALLLSACDSGAAGGADPGRPVSGGTLTYAVNSEPVNLDPHASPQDVTALFARPVLDSLVSMDADGRIRPWLARSWSVSADEKTYTFTLREGVTFHDGTPFDAAAVKANLDHVVDPKTKSEMAAGYIEPYRGTKVTGPHTVAVTLERPHAPFLSALSTAYLGIQSPAALRRGAESIARKLVGSGPFVMKSFTPRKGAEYRRNEGYDWAPGTASRKGPARLKGLELQVITEDSARVGALTGGQVDAIAQVPPSAVRRLNSDPRLRTAKHQAPGGAYTYYPNTGAGVFEDARVRQAFRDGIDFTTVVKELYFGVFDRAHAPLSPGTPGAPPVPRKLEYDPKGAARLLDEAGWDERDDQGYRTKEGSRLTVRWPFVQASGAREQRSTLAAQIQAEAKELGIELKLVEGTLNELIQRYSKGDYDLMDLSWTRADGDALRSLFHSDSIATPERFGQNAARFDDKGTDSLLEEALAASDPEQREQLYGRVQDRVAAETAAFPVYVTNAVVGVSDKVQGLGWDPQAYPTFNDAWRAP</sequence>
<evidence type="ECO:0000256" key="4">
    <source>
        <dbReference type="ARBA" id="ARBA00022729"/>
    </source>
</evidence>
<reference evidence="7 8" key="1">
    <citation type="submission" date="2022-10" db="EMBL/GenBank/DDBJ databases">
        <title>The complete genomes of actinobacterial strains from the NBC collection.</title>
        <authorList>
            <person name="Joergensen T.S."/>
            <person name="Alvarez Arevalo M."/>
            <person name="Sterndorff E.B."/>
            <person name="Faurdal D."/>
            <person name="Vuksanovic O."/>
            <person name="Mourched A.-S."/>
            <person name="Charusanti P."/>
            <person name="Shaw S."/>
            <person name="Blin K."/>
            <person name="Weber T."/>
        </authorList>
    </citation>
    <scope>NUCLEOTIDE SEQUENCE [LARGE SCALE GENOMIC DNA]</scope>
    <source>
        <strain evidence="7 8">NBC 01792</strain>
    </source>
</reference>
<protein>
    <submittedName>
        <fullName evidence="7">ABC transporter substrate-binding protein</fullName>
    </submittedName>
</protein>
<comment type="subcellular location">
    <subcellularLocation>
        <location evidence="1">Cell envelope</location>
    </subcellularLocation>
</comment>
<dbReference type="RefSeq" id="WP_326703822.1">
    <property type="nucleotide sequence ID" value="NZ_CP109083.1"/>
</dbReference>
<dbReference type="CDD" id="cd08492">
    <property type="entry name" value="PBP2_NikA_DppA_OppA_like_15"/>
    <property type="match status" value="1"/>
</dbReference>
<organism evidence="7 8">
    <name type="scientific">Streptomyces cyaneofuscatus</name>
    <dbReference type="NCBI Taxonomy" id="66883"/>
    <lineage>
        <taxon>Bacteria</taxon>
        <taxon>Bacillati</taxon>
        <taxon>Actinomycetota</taxon>
        <taxon>Actinomycetes</taxon>
        <taxon>Kitasatosporales</taxon>
        <taxon>Streptomycetaceae</taxon>
        <taxon>Streptomyces</taxon>
    </lineage>
</organism>
<keyword evidence="8" id="KW-1185">Reference proteome</keyword>
<dbReference type="PIRSF" id="PIRSF002741">
    <property type="entry name" value="MppA"/>
    <property type="match status" value="1"/>
</dbReference>
<evidence type="ECO:0000313" key="8">
    <source>
        <dbReference type="Proteomes" id="UP001356428"/>
    </source>
</evidence>
<feature type="signal peptide" evidence="5">
    <location>
        <begin position="1"/>
        <end position="27"/>
    </location>
</feature>
<dbReference type="InterPro" id="IPR030678">
    <property type="entry name" value="Peptide/Ni-bd"/>
</dbReference>
<dbReference type="EMBL" id="CP109083">
    <property type="protein sequence ID" value="WSB10005.1"/>
    <property type="molecule type" value="Genomic_DNA"/>
</dbReference>
<evidence type="ECO:0000259" key="6">
    <source>
        <dbReference type="Pfam" id="PF00496"/>
    </source>
</evidence>
<dbReference type="Proteomes" id="UP001356428">
    <property type="component" value="Chromosome"/>
</dbReference>
<dbReference type="Gene3D" id="3.40.190.10">
    <property type="entry name" value="Periplasmic binding protein-like II"/>
    <property type="match status" value="1"/>
</dbReference>
<evidence type="ECO:0000313" key="7">
    <source>
        <dbReference type="EMBL" id="WSB10005.1"/>
    </source>
</evidence>
<gene>
    <name evidence="7" type="ORF">OG849_23590</name>
</gene>
<dbReference type="PROSITE" id="PS51257">
    <property type="entry name" value="PROKAR_LIPOPROTEIN"/>
    <property type="match status" value="1"/>
</dbReference>
<dbReference type="InterPro" id="IPR039424">
    <property type="entry name" value="SBP_5"/>
</dbReference>
<dbReference type="PANTHER" id="PTHR30290">
    <property type="entry name" value="PERIPLASMIC BINDING COMPONENT OF ABC TRANSPORTER"/>
    <property type="match status" value="1"/>
</dbReference>
<comment type="similarity">
    <text evidence="2">Belongs to the bacterial solute-binding protein 5 family.</text>
</comment>
<evidence type="ECO:0000256" key="2">
    <source>
        <dbReference type="ARBA" id="ARBA00005695"/>
    </source>
</evidence>
<dbReference type="Pfam" id="PF00496">
    <property type="entry name" value="SBP_bac_5"/>
    <property type="match status" value="1"/>
</dbReference>
<feature type="chain" id="PRO_5045859941" evidence="5">
    <location>
        <begin position="28"/>
        <end position="545"/>
    </location>
</feature>
<feature type="domain" description="Solute-binding protein family 5" evidence="6">
    <location>
        <begin position="83"/>
        <end position="452"/>
    </location>
</feature>
<dbReference type="Gene3D" id="3.10.105.10">
    <property type="entry name" value="Dipeptide-binding Protein, Domain 3"/>
    <property type="match status" value="1"/>
</dbReference>